<accession>A0A9P7ZZ01</accession>
<dbReference type="AlphaFoldDB" id="A0A9P7ZZ01"/>
<dbReference type="Proteomes" id="UP000717515">
    <property type="component" value="Unassembled WGS sequence"/>
</dbReference>
<comment type="caution">
    <text evidence="1">The sequence shown here is derived from an EMBL/GenBank/DDBJ whole genome shotgun (WGS) entry which is preliminary data.</text>
</comment>
<gene>
    <name evidence="1" type="ORF">KVV02_005066</name>
</gene>
<sequence>MSVVPGASSELTHYIADLVNHSSINIRLCPHNFKLIGGRRYRIPERSRFFFLWLSFVFRCNIIFSSRAKPILFSPKENATRTLAFFHGISSFTSISHFLILTVSSHVPCPMEIQQAEPPQYANPISSATFRDAPQRKQARAREDDTALTGPVLKRAFARAFKDVMEEQIEKGMAPIMKRQRFKRGETRDSRLAELKDATRLDLESRDQGPRGSYTKVMDISGKTIGKKAQLSARVSEGTEDIQKELRTCTTTLSTILRPDLEEQEKITDVVMYLAITAQNFICCCLKANSMNGRQ</sequence>
<name>A0A9P7ZZ01_MORAP</name>
<evidence type="ECO:0000313" key="2">
    <source>
        <dbReference type="Proteomes" id="UP000717515"/>
    </source>
</evidence>
<reference evidence="1" key="1">
    <citation type="submission" date="2021-07" db="EMBL/GenBank/DDBJ databases">
        <title>Draft genome of Mortierella alpina, strain LL118, isolated from an aspen leaf litter sample.</title>
        <authorList>
            <person name="Yang S."/>
            <person name="Vinatzer B.A."/>
        </authorList>
    </citation>
    <scope>NUCLEOTIDE SEQUENCE</scope>
    <source>
        <strain evidence="1">LL118</strain>
    </source>
</reference>
<dbReference type="EMBL" id="JAIFTL010000377">
    <property type="protein sequence ID" value="KAG9319785.1"/>
    <property type="molecule type" value="Genomic_DNA"/>
</dbReference>
<evidence type="ECO:0000313" key="1">
    <source>
        <dbReference type="EMBL" id="KAG9319785.1"/>
    </source>
</evidence>
<organism evidence="1 2">
    <name type="scientific">Mortierella alpina</name>
    <name type="common">Oleaginous fungus</name>
    <name type="synonym">Mortierella renispora</name>
    <dbReference type="NCBI Taxonomy" id="64518"/>
    <lineage>
        <taxon>Eukaryota</taxon>
        <taxon>Fungi</taxon>
        <taxon>Fungi incertae sedis</taxon>
        <taxon>Mucoromycota</taxon>
        <taxon>Mortierellomycotina</taxon>
        <taxon>Mortierellomycetes</taxon>
        <taxon>Mortierellales</taxon>
        <taxon>Mortierellaceae</taxon>
        <taxon>Mortierella</taxon>
    </lineage>
</organism>
<proteinExistence type="predicted"/>
<protein>
    <submittedName>
        <fullName evidence="1">Uncharacterized protein</fullName>
    </submittedName>
</protein>